<dbReference type="PANTHER" id="PTHR43135:SF3">
    <property type="entry name" value="ALPHA-D-RIBOSE 1-METHYLPHOSPHONATE 5-TRIPHOSPHATE DIPHOSPHATASE"/>
    <property type="match status" value="1"/>
</dbReference>
<accession>A0AA41XB67</accession>
<gene>
    <name evidence="1" type="ORF">N1028_03755</name>
</gene>
<comment type="caution">
    <text evidence="1">The sequence shown here is derived from an EMBL/GenBank/DDBJ whole genome shotgun (WGS) entry which is preliminary data.</text>
</comment>
<dbReference type="RefSeq" id="WP_259525482.1">
    <property type="nucleotide sequence ID" value="NZ_JANLCK010000002.1"/>
</dbReference>
<proteinExistence type="predicted"/>
<dbReference type="SUPFAM" id="SSF51556">
    <property type="entry name" value="Metallo-dependent hydrolases"/>
    <property type="match status" value="1"/>
</dbReference>
<dbReference type="AlphaFoldDB" id="A0AA41XB67"/>
<evidence type="ECO:0000313" key="1">
    <source>
        <dbReference type="EMBL" id="MCS5725004.1"/>
    </source>
</evidence>
<evidence type="ECO:0000313" key="2">
    <source>
        <dbReference type="Proteomes" id="UP001165587"/>
    </source>
</evidence>
<keyword evidence="2" id="KW-1185">Reference proteome</keyword>
<dbReference type="PANTHER" id="PTHR43135">
    <property type="entry name" value="ALPHA-D-RIBOSE 1-METHYLPHOSPHONATE 5-TRIPHOSPHATE DIPHOSPHATASE"/>
    <property type="match status" value="1"/>
</dbReference>
<reference evidence="1" key="1">
    <citation type="submission" date="2022-08" db="EMBL/GenBank/DDBJ databases">
        <authorList>
            <person name="Deng Y."/>
            <person name="Han X.-F."/>
            <person name="Zhang Y.-Q."/>
        </authorList>
    </citation>
    <scope>NUCLEOTIDE SEQUENCE</scope>
    <source>
        <strain evidence="1">CPCC 203407</strain>
    </source>
</reference>
<organism evidence="1 2">
    <name type="scientific">Herbiconiux oxytropis</name>
    <dbReference type="NCBI Taxonomy" id="2970915"/>
    <lineage>
        <taxon>Bacteria</taxon>
        <taxon>Bacillati</taxon>
        <taxon>Actinomycetota</taxon>
        <taxon>Actinomycetes</taxon>
        <taxon>Micrococcales</taxon>
        <taxon>Microbacteriaceae</taxon>
        <taxon>Herbiconiux</taxon>
    </lineage>
</organism>
<dbReference type="InterPro" id="IPR032466">
    <property type="entry name" value="Metal_Hydrolase"/>
</dbReference>
<dbReference type="Proteomes" id="UP001165587">
    <property type="component" value="Unassembled WGS sequence"/>
</dbReference>
<sequence length="342" mass="34991">MADAWADGWRGPSLVQVAGGVASIVETAPPGGVDGTLDAAILPGFTDSHVHLGLIDADALVPGGIARVLDLGGDPTALSARAARSAGENASGDPALEVEYAGAFLTATGGYPSTRSWADPAAVRELASVEDAIAAVGEMHGFGAHVIKLALHDDEAVLDGDISRAVVASAHELGLPVVAHVEGRGSAARAADAGVDLLAHTPWSERLPDALVDAMATRMRWVSTLDIHGWGERTDDFEVARDNLARFHRAGGEVLYGTDLGNGPLPTGINERELLALVDAGLGADALVGSLARPRSGTRPGARPGGLISIIPTPRPRELGGLAAWLATAQAVPATEIQEMTS</sequence>
<protein>
    <submittedName>
        <fullName evidence="1">Amidohydrolase</fullName>
    </submittedName>
</protein>
<dbReference type="InterPro" id="IPR051781">
    <property type="entry name" value="Metallo-dep_Hydrolase"/>
</dbReference>
<dbReference type="EMBL" id="JANLCK010000002">
    <property type="protein sequence ID" value="MCS5725004.1"/>
    <property type="molecule type" value="Genomic_DNA"/>
</dbReference>
<name>A0AA41XB67_9MICO</name>
<dbReference type="Gene3D" id="3.20.20.140">
    <property type="entry name" value="Metal-dependent hydrolases"/>
    <property type="match status" value="1"/>
</dbReference>